<dbReference type="EMBL" id="PVTE01000009">
    <property type="protein sequence ID" value="PRY38494.1"/>
    <property type="molecule type" value="Genomic_DNA"/>
</dbReference>
<evidence type="ECO:0000313" key="2">
    <source>
        <dbReference type="Proteomes" id="UP000238375"/>
    </source>
</evidence>
<evidence type="ECO:0000313" key="1">
    <source>
        <dbReference type="EMBL" id="PRY38494.1"/>
    </source>
</evidence>
<organism evidence="1 2">
    <name type="scientific">Spirosoma oryzae</name>
    <dbReference type="NCBI Taxonomy" id="1469603"/>
    <lineage>
        <taxon>Bacteria</taxon>
        <taxon>Pseudomonadati</taxon>
        <taxon>Bacteroidota</taxon>
        <taxon>Cytophagia</taxon>
        <taxon>Cytophagales</taxon>
        <taxon>Cytophagaceae</taxon>
        <taxon>Spirosoma</taxon>
    </lineage>
</organism>
<protein>
    <submittedName>
        <fullName evidence="1">Uncharacterized protein</fullName>
    </submittedName>
</protein>
<proteinExistence type="predicted"/>
<name>A0A2T0SYL4_9BACT</name>
<accession>A0A2T0SYL4</accession>
<dbReference type="Proteomes" id="UP000238375">
    <property type="component" value="Unassembled WGS sequence"/>
</dbReference>
<reference evidence="1 2" key="1">
    <citation type="submission" date="2018-03" db="EMBL/GenBank/DDBJ databases">
        <title>Genomic Encyclopedia of Archaeal and Bacterial Type Strains, Phase II (KMG-II): from individual species to whole genera.</title>
        <authorList>
            <person name="Goeker M."/>
        </authorList>
    </citation>
    <scope>NUCLEOTIDE SEQUENCE [LARGE SCALE GENOMIC DNA]</scope>
    <source>
        <strain evidence="1 2">DSM 28354</strain>
    </source>
</reference>
<comment type="caution">
    <text evidence="1">The sequence shown here is derived from an EMBL/GenBank/DDBJ whole genome shotgun (WGS) entry which is preliminary data.</text>
</comment>
<sequence length="78" mass="8634">MLNRLNLSRKLTAGYNGRDGYGTISAVDLIESHPDSPRSRVMLIPVNPNGPVKDCKLEIPTEDLPGFIDRLTAFIKPQ</sequence>
<keyword evidence="2" id="KW-1185">Reference proteome</keyword>
<dbReference type="RefSeq" id="WP_106138223.1">
    <property type="nucleotide sequence ID" value="NZ_PVTE01000009.1"/>
</dbReference>
<dbReference type="AlphaFoldDB" id="A0A2T0SYL4"/>
<gene>
    <name evidence="1" type="ORF">CLV58_109221</name>
</gene>